<keyword evidence="4" id="KW-1185">Reference proteome</keyword>
<accession>A0AAE3H1V2</accession>
<dbReference type="GO" id="GO:0044183">
    <property type="term" value="F:protein folding chaperone"/>
    <property type="evidence" value="ECO:0007669"/>
    <property type="project" value="InterPro"/>
</dbReference>
<protein>
    <submittedName>
        <fullName evidence="3">Co-chaperone GroES</fullName>
    </submittedName>
</protein>
<sequence>MIGVSKDNKLKKLMVVGDKVLIKPKNPKDKTNSGLYLPPTVTEKEDVQSGYVVKVGPGYPLPNTAEEEPWKATEEKVKYMPLQAEEGDLAIYLQRHAIEIQYESEKYVIVPQASILLLERAEDLF</sequence>
<comment type="caution">
    <text evidence="3">The sequence shown here is derived from an EMBL/GenBank/DDBJ whole genome shotgun (WGS) entry which is preliminary data.</text>
</comment>
<dbReference type="Proteomes" id="UP001204144">
    <property type="component" value="Unassembled WGS sequence"/>
</dbReference>
<dbReference type="Gene3D" id="2.30.33.40">
    <property type="entry name" value="GroES chaperonin"/>
    <property type="match status" value="1"/>
</dbReference>
<evidence type="ECO:0000256" key="2">
    <source>
        <dbReference type="ARBA" id="ARBA00023186"/>
    </source>
</evidence>
<evidence type="ECO:0000313" key="3">
    <source>
        <dbReference type="EMBL" id="MCP9763107.1"/>
    </source>
</evidence>
<evidence type="ECO:0000256" key="1">
    <source>
        <dbReference type="ARBA" id="ARBA00006975"/>
    </source>
</evidence>
<dbReference type="AlphaFoldDB" id="A0AAE3H1V2"/>
<dbReference type="SMART" id="SM00883">
    <property type="entry name" value="Cpn10"/>
    <property type="match status" value="1"/>
</dbReference>
<gene>
    <name evidence="3" type="ORF">EGI31_09075</name>
</gene>
<organism evidence="3 4">
    <name type="scientific">Lacihabitans soyangensis</name>
    <dbReference type="NCBI Taxonomy" id="869394"/>
    <lineage>
        <taxon>Bacteria</taxon>
        <taxon>Pseudomonadati</taxon>
        <taxon>Bacteroidota</taxon>
        <taxon>Cytophagia</taxon>
        <taxon>Cytophagales</taxon>
        <taxon>Leadbetterellaceae</taxon>
        <taxon>Lacihabitans</taxon>
    </lineage>
</organism>
<dbReference type="GO" id="GO:0051082">
    <property type="term" value="F:unfolded protein binding"/>
    <property type="evidence" value="ECO:0007669"/>
    <property type="project" value="TreeGrafter"/>
</dbReference>
<dbReference type="SUPFAM" id="SSF50129">
    <property type="entry name" value="GroES-like"/>
    <property type="match status" value="1"/>
</dbReference>
<reference evidence="3 4" key="1">
    <citation type="submission" date="2018-11" db="EMBL/GenBank/DDBJ databases">
        <title>Novel bacteria species description.</title>
        <authorList>
            <person name="Han J.-H."/>
        </authorList>
    </citation>
    <scope>NUCLEOTIDE SEQUENCE [LARGE SCALE GENOMIC DNA]</scope>
    <source>
        <strain evidence="3 4">KCTC23259</strain>
    </source>
</reference>
<keyword evidence="2" id="KW-0143">Chaperone</keyword>
<dbReference type="RefSeq" id="WP_255036893.1">
    <property type="nucleotide sequence ID" value="NZ_RJUF01000020.1"/>
</dbReference>
<dbReference type="GO" id="GO:0046872">
    <property type="term" value="F:metal ion binding"/>
    <property type="evidence" value="ECO:0007669"/>
    <property type="project" value="TreeGrafter"/>
</dbReference>
<name>A0AAE3H1V2_9BACT</name>
<comment type="similarity">
    <text evidence="1">Belongs to the GroES chaperonin family.</text>
</comment>
<dbReference type="InterPro" id="IPR020818">
    <property type="entry name" value="Chaperonin_GroES"/>
</dbReference>
<dbReference type="Pfam" id="PF00166">
    <property type="entry name" value="Cpn10"/>
    <property type="match status" value="1"/>
</dbReference>
<dbReference type="InterPro" id="IPR011032">
    <property type="entry name" value="GroES-like_sf"/>
</dbReference>
<dbReference type="GO" id="GO:0051087">
    <property type="term" value="F:protein-folding chaperone binding"/>
    <property type="evidence" value="ECO:0007669"/>
    <property type="project" value="TreeGrafter"/>
</dbReference>
<dbReference type="GO" id="GO:0005524">
    <property type="term" value="F:ATP binding"/>
    <property type="evidence" value="ECO:0007669"/>
    <property type="project" value="InterPro"/>
</dbReference>
<dbReference type="PANTHER" id="PTHR10772">
    <property type="entry name" value="10 KDA HEAT SHOCK PROTEIN"/>
    <property type="match status" value="1"/>
</dbReference>
<dbReference type="InterPro" id="IPR037124">
    <property type="entry name" value="Chaperonin_GroES_sf"/>
</dbReference>
<dbReference type="CDD" id="cd00320">
    <property type="entry name" value="cpn10"/>
    <property type="match status" value="1"/>
</dbReference>
<proteinExistence type="inferred from homology"/>
<dbReference type="EMBL" id="RJUF01000020">
    <property type="protein sequence ID" value="MCP9763107.1"/>
    <property type="molecule type" value="Genomic_DNA"/>
</dbReference>
<dbReference type="PANTHER" id="PTHR10772:SF58">
    <property type="entry name" value="CO-CHAPERONIN GROES"/>
    <property type="match status" value="1"/>
</dbReference>
<evidence type="ECO:0000313" key="4">
    <source>
        <dbReference type="Proteomes" id="UP001204144"/>
    </source>
</evidence>